<accession>A0A0F9P9I1</accession>
<proteinExistence type="predicted"/>
<gene>
    <name evidence="1" type="ORF">LCGC14_1242640</name>
</gene>
<sequence length="50" mass="5805">MCLSEERIREIVREEHQALLDERQDRCDHEVSCTQHADGSFICDTCGKVL</sequence>
<comment type="caution">
    <text evidence="1">The sequence shown here is derived from an EMBL/GenBank/DDBJ whole genome shotgun (WGS) entry which is preliminary data.</text>
</comment>
<protein>
    <submittedName>
        <fullName evidence="1">Uncharacterized protein</fullName>
    </submittedName>
</protein>
<dbReference type="AlphaFoldDB" id="A0A0F9P9I1"/>
<evidence type="ECO:0000313" key="1">
    <source>
        <dbReference type="EMBL" id="KKM90047.1"/>
    </source>
</evidence>
<reference evidence="1" key="1">
    <citation type="journal article" date="2015" name="Nature">
        <title>Complex archaea that bridge the gap between prokaryotes and eukaryotes.</title>
        <authorList>
            <person name="Spang A."/>
            <person name="Saw J.H."/>
            <person name="Jorgensen S.L."/>
            <person name="Zaremba-Niedzwiedzka K."/>
            <person name="Martijn J."/>
            <person name="Lind A.E."/>
            <person name="van Eijk R."/>
            <person name="Schleper C."/>
            <person name="Guy L."/>
            <person name="Ettema T.J."/>
        </authorList>
    </citation>
    <scope>NUCLEOTIDE SEQUENCE</scope>
</reference>
<organism evidence="1">
    <name type="scientific">marine sediment metagenome</name>
    <dbReference type="NCBI Taxonomy" id="412755"/>
    <lineage>
        <taxon>unclassified sequences</taxon>
        <taxon>metagenomes</taxon>
        <taxon>ecological metagenomes</taxon>
    </lineage>
</organism>
<name>A0A0F9P9I1_9ZZZZ</name>
<dbReference type="EMBL" id="LAZR01006728">
    <property type="protein sequence ID" value="KKM90047.1"/>
    <property type="molecule type" value="Genomic_DNA"/>
</dbReference>